<dbReference type="PANTHER" id="PTHR14969">
    <property type="entry name" value="SPHINGOSINE-1-PHOSPHATE PHOSPHOHYDROLASE"/>
    <property type="match status" value="1"/>
</dbReference>
<name>A0ABZ1TS64_9ACTN</name>
<dbReference type="RefSeq" id="WP_328952898.1">
    <property type="nucleotide sequence ID" value="NZ_CP108110.1"/>
</dbReference>
<feature type="transmembrane region" description="Helical" evidence="1">
    <location>
        <begin position="167"/>
        <end position="187"/>
    </location>
</feature>
<feature type="transmembrane region" description="Helical" evidence="1">
    <location>
        <begin position="92"/>
        <end position="110"/>
    </location>
</feature>
<dbReference type="InterPro" id="IPR000326">
    <property type="entry name" value="PAP2/HPO"/>
</dbReference>
<sequence>MNVRPSTAVGAVLALCVAVFAAVAALVAAHGWTPFGFERGALDWVVAHRPHPAERAAELLTELGTGVFSYLFALAAGVLVARATGPHRSRPAAVAVLLAPVAWLAAGQLLRQGLMHGFGRPRPPAADWAFTAHGFAFPSGHAFTAALSAGLLALAVTRARPGAARPAATAAAAFAVLIGCTRVYLGVHWPLDVLAGWLLAAAWLALGALLFRSPIRALRGDRSPR</sequence>
<proteinExistence type="predicted"/>
<gene>
    <name evidence="4" type="ORF">OHA16_01830</name>
</gene>
<reference evidence="4" key="1">
    <citation type="submission" date="2022-10" db="EMBL/GenBank/DDBJ databases">
        <title>The complete genomes of actinobacterial strains from the NBC collection.</title>
        <authorList>
            <person name="Joergensen T.S."/>
            <person name="Alvarez Arevalo M."/>
            <person name="Sterndorff E.B."/>
            <person name="Faurdal D."/>
            <person name="Vuksanovic O."/>
            <person name="Mourched A.-S."/>
            <person name="Charusanti P."/>
            <person name="Shaw S."/>
            <person name="Blin K."/>
            <person name="Weber T."/>
        </authorList>
    </citation>
    <scope>NUCLEOTIDE SEQUENCE</scope>
    <source>
        <strain evidence="4">NBC_00222</strain>
    </source>
</reference>
<feature type="transmembrane region" description="Helical" evidence="1">
    <location>
        <begin position="130"/>
        <end position="155"/>
    </location>
</feature>
<protein>
    <submittedName>
        <fullName evidence="4">Phosphatase PAP2 family protein</fullName>
    </submittedName>
</protein>
<evidence type="ECO:0000256" key="1">
    <source>
        <dbReference type="SAM" id="Phobius"/>
    </source>
</evidence>
<dbReference type="Pfam" id="PF01569">
    <property type="entry name" value="PAP2"/>
    <property type="match status" value="1"/>
</dbReference>
<dbReference type="PANTHER" id="PTHR14969:SF13">
    <property type="entry name" value="AT30094P"/>
    <property type="match status" value="1"/>
</dbReference>
<feature type="domain" description="Phosphatidic acid phosphatase type 2/haloperoxidase" evidence="3">
    <location>
        <begin position="92"/>
        <end position="208"/>
    </location>
</feature>
<feature type="transmembrane region" description="Helical" evidence="1">
    <location>
        <begin position="193"/>
        <end position="211"/>
    </location>
</feature>
<keyword evidence="2" id="KW-0732">Signal</keyword>
<dbReference type="InterPro" id="IPR036938">
    <property type="entry name" value="PAP2/HPO_sf"/>
</dbReference>
<evidence type="ECO:0000259" key="3">
    <source>
        <dbReference type="SMART" id="SM00014"/>
    </source>
</evidence>
<feature type="chain" id="PRO_5045938427" evidence="2">
    <location>
        <begin position="25"/>
        <end position="225"/>
    </location>
</feature>
<evidence type="ECO:0000313" key="5">
    <source>
        <dbReference type="Proteomes" id="UP001432222"/>
    </source>
</evidence>
<keyword evidence="1" id="KW-1133">Transmembrane helix</keyword>
<feature type="signal peptide" evidence="2">
    <location>
        <begin position="1"/>
        <end position="24"/>
    </location>
</feature>
<evidence type="ECO:0000256" key="2">
    <source>
        <dbReference type="SAM" id="SignalP"/>
    </source>
</evidence>
<dbReference type="Proteomes" id="UP001432222">
    <property type="component" value="Chromosome"/>
</dbReference>
<keyword evidence="1" id="KW-0812">Transmembrane</keyword>
<keyword evidence="5" id="KW-1185">Reference proteome</keyword>
<feature type="transmembrane region" description="Helical" evidence="1">
    <location>
        <begin position="67"/>
        <end position="85"/>
    </location>
</feature>
<dbReference type="Gene3D" id="1.20.144.10">
    <property type="entry name" value="Phosphatidic acid phosphatase type 2/haloperoxidase"/>
    <property type="match status" value="1"/>
</dbReference>
<evidence type="ECO:0000313" key="4">
    <source>
        <dbReference type="EMBL" id="WUQ81823.1"/>
    </source>
</evidence>
<organism evidence="4 5">
    <name type="scientific">Kitasatospora purpeofusca</name>
    <dbReference type="NCBI Taxonomy" id="67352"/>
    <lineage>
        <taxon>Bacteria</taxon>
        <taxon>Bacillati</taxon>
        <taxon>Actinomycetota</taxon>
        <taxon>Actinomycetes</taxon>
        <taxon>Kitasatosporales</taxon>
        <taxon>Streptomycetaceae</taxon>
        <taxon>Kitasatospora</taxon>
    </lineage>
</organism>
<dbReference type="SUPFAM" id="SSF48317">
    <property type="entry name" value="Acid phosphatase/Vanadium-dependent haloperoxidase"/>
    <property type="match status" value="1"/>
</dbReference>
<keyword evidence="1" id="KW-0472">Membrane</keyword>
<accession>A0ABZ1TS64</accession>
<dbReference type="SMART" id="SM00014">
    <property type="entry name" value="acidPPc"/>
    <property type="match status" value="1"/>
</dbReference>
<dbReference type="EMBL" id="CP108110">
    <property type="protein sequence ID" value="WUQ81823.1"/>
    <property type="molecule type" value="Genomic_DNA"/>
</dbReference>